<gene>
    <name evidence="1" type="ORF">VSX58_20000</name>
</gene>
<keyword evidence="2" id="KW-1185">Reference proteome</keyword>
<comment type="caution">
    <text evidence="1">The sequence shown here is derived from an EMBL/GenBank/DDBJ whole genome shotgun (WGS) entry which is preliminary data.</text>
</comment>
<dbReference type="Proteomes" id="UP001309705">
    <property type="component" value="Unassembled WGS sequence"/>
</dbReference>
<reference evidence="1 2" key="1">
    <citation type="journal article" date="2017" name="Int. J. Syst. Evol. Microbiol.">
        <title>Brenneria populi subsp. brevivirga subsp. nov. isolated from symptomatic bark of Populus x euramericana canker, and description of Brenneria populi subsp. populi subsp. nov.</title>
        <authorList>
            <person name="Zheng M.H."/>
            <person name="Piao C.G."/>
            <person name="Xue H."/>
            <person name="Guo M.W."/>
            <person name="Li Y."/>
        </authorList>
    </citation>
    <scope>NUCLEOTIDE SEQUENCE [LARGE SCALE GENOMIC DNA]</scope>
    <source>
        <strain evidence="1 2">D9-5</strain>
    </source>
</reference>
<name>A0ABU6JW21_9GAMM</name>
<proteinExistence type="predicted"/>
<accession>A0ABU6JW21</accession>
<evidence type="ECO:0000313" key="1">
    <source>
        <dbReference type="EMBL" id="MEC5344883.1"/>
    </source>
</evidence>
<sequence length="72" mass="7987">GSSDYNAPAPELPSGFSEFFVARDEDSGEILPFKRYRITTSEGDVYEGYTDAEGKTAEVFTAIPEKINIEFI</sequence>
<dbReference type="EMBL" id="JAYWTM010000031">
    <property type="protein sequence ID" value="MEC5344883.1"/>
    <property type="molecule type" value="Genomic_DNA"/>
</dbReference>
<feature type="non-terminal residue" evidence="1">
    <location>
        <position position="1"/>
    </location>
</feature>
<organism evidence="1 2">
    <name type="scientific">Brenneria populi</name>
    <dbReference type="NCBI Taxonomy" id="1505588"/>
    <lineage>
        <taxon>Bacteria</taxon>
        <taxon>Pseudomonadati</taxon>
        <taxon>Pseudomonadota</taxon>
        <taxon>Gammaproteobacteria</taxon>
        <taxon>Enterobacterales</taxon>
        <taxon>Pectobacteriaceae</taxon>
        <taxon>Brenneria</taxon>
    </lineage>
</organism>
<evidence type="ECO:0000313" key="2">
    <source>
        <dbReference type="Proteomes" id="UP001309705"/>
    </source>
</evidence>
<protein>
    <submittedName>
        <fullName evidence="1">Type VI secretion system tip protein VgrG</fullName>
    </submittedName>
</protein>